<dbReference type="Pfam" id="PF01472">
    <property type="entry name" value="PUA"/>
    <property type="match status" value="1"/>
</dbReference>
<evidence type="ECO:0000313" key="2">
    <source>
        <dbReference type="EMBL" id="AIE99852.1"/>
    </source>
</evidence>
<dbReference type="SUPFAM" id="SSF88697">
    <property type="entry name" value="PUA domain-like"/>
    <property type="match status" value="1"/>
</dbReference>
<dbReference type="Gene3D" id="2.30.130.10">
    <property type="entry name" value="PUA domain"/>
    <property type="match status" value="1"/>
</dbReference>
<dbReference type="Gene3D" id="3.10.450.120">
    <property type="entry name" value="Pre-PUA domain, domain 1"/>
    <property type="match status" value="1"/>
</dbReference>
<dbReference type="InterPro" id="IPR002478">
    <property type="entry name" value="PUA"/>
</dbReference>
<dbReference type="GO" id="GO:0001731">
    <property type="term" value="P:formation of translation preinitiation complex"/>
    <property type="evidence" value="ECO:0007669"/>
    <property type="project" value="TreeGrafter"/>
</dbReference>
<feature type="domain" description="PUA" evidence="1">
    <location>
        <begin position="72"/>
        <end position="146"/>
    </location>
</feature>
<dbReference type="PIRSF" id="PIRSF005067">
    <property type="entry name" value="Tma_RNA-bind_prd"/>
    <property type="match status" value="1"/>
</dbReference>
<dbReference type="AlphaFoldDB" id="A0A075GDT5"/>
<reference evidence="2" key="1">
    <citation type="journal article" date="2014" name="Genome Biol. Evol.">
        <title>Pangenome evidence for extensive interdomain horizontal transfer affecting lineage core and shell genes in uncultured planktonic thaumarchaeota and euryarchaeota.</title>
        <authorList>
            <person name="Deschamps P."/>
            <person name="Zivanovic Y."/>
            <person name="Moreira D."/>
            <person name="Rodriguez-Valera F."/>
            <person name="Lopez-Garcia P."/>
        </authorList>
    </citation>
    <scope>NUCLEOTIDE SEQUENCE</scope>
</reference>
<protein>
    <submittedName>
        <fullName evidence="2">PUA domain-containing protein</fullName>
    </submittedName>
</protein>
<dbReference type="InterPro" id="IPR015947">
    <property type="entry name" value="PUA-like_sf"/>
</dbReference>
<dbReference type="PANTHER" id="PTHR22798:SF0">
    <property type="entry name" value="MALIGNANT T-CELL-AMPLIFIED SEQUENCE 1"/>
    <property type="match status" value="1"/>
</dbReference>
<name>A0A075GDT5_9ARCH</name>
<dbReference type="NCBIfam" id="TIGR00451">
    <property type="entry name" value="unchar_dom_2"/>
    <property type="match status" value="1"/>
</dbReference>
<dbReference type="CDD" id="cd21154">
    <property type="entry name" value="PUA_MJ1432-like"/>
    <property type="match status" value="1"/>
</dbReference>
<dbReference type="InterPro" id="IPR016437">
    <property type="entry name" value="MCT-1/Tma20"/>
</dbReference>
<dbReference type="InterPro" id="IPR036974">
    <property type="entry name" value="PUA_sf"/>
</dbReference>
<dbReference type="PROSITE" id="PS50890">
    <property type="entry name" value="PUA"/>
    <property type="match status" value="1"/>
</dbReference>
<dbReference type="InterPro" id="IPR004521">
    <property type="entry name" value="Uncharacterised_CHP00451"/>
</dbReference>
<evidence type="ECO:0000259" key="1">
    <source>
        <dbReference type="SMART" id="SM00359"/>
    </source>
</evidence>
<dbReference type="PANTHER" id="PTHR22798">
    <property type="entry name" value="MCT-1 PROTEIN"/>
    <property type="match status" value="1"/>
</dbReference>
<organism evidence="2">
    <name type="scientific">uncultured marine thaumarchaeote KM3_11_F08</name>
    <dbReference type="NCBI Taxonomy" id="1455992"/>
    <lineage>
        <taxon>Archaea</taxon>
        <taxon>Nitrososphaerota</taxon>
        <taxon>environmental samples</taxon>
    </lineage>
</organism>
<dbReference type="SMART" id="SM00359">
    <property type="entry name" value="PUA"/>
    <property type="match status" value="1"/>
</dbReference>
<proteinExistence type="predicted"/>
<dbReference type="GO" id="GO:0003723">
    <property type="term" value="F:RNA binding"/>
    <property type="evidence" value="ECO:0007669"/>
    <property type="project" value="InterPro"/>
</dbReference>
<accession>A0A075GDT5</accession>
<sequence>MKTNLVSKSETNQILKLVSQQWKQELPKIKNLKVHFIDNNSQLIIGGGLAILKINDDYLPFLNQNQVLEKFPNVMVDMGAVKFMCNGANVMRPGIKKYSKFLKDDIVCIIEESKRKFLSVGKAMNDSSELETMSKGEVIKNLHYVSDKYWEIFKTI</sequence>
<dbReference type="EMBL" id="KF900574">
    <property type="protein sequence ID" value="AIE99852.1"/>
    <property type="molecule type" value="Genomic_DNA"/>
</dbReference>